<protein>
    <recommendedName>
        <fullName evidence="4">PH domain-containing protein</fullName>
    </recommendedName>
</protein>
<keyword evidence="3" id="KW-1185">Reference proteome</keyword>
<accession>A0A8K1CML9</accession>
<evidence type="ECO:0000256" key="1">
    <source>
        <dbReference type="SAM" id="MobiDB-lite"/>
    </source>
</evidence>
<reference evidence="2" key="1">
    <citation type="submission" date="2019-03" db="EMBL/GenBank/DDBJ databases">
        <title>Long read genome sequence of the mycoparasitic Pythium oligandrum ATCC 38472 isolated from sugarbeet rhizosphere.</title>
        <authorList>
            <person name="Gaulin E."/>
        </authorList>
    </citation>
    <scope>NUCLEOTIDE SEQUENCE</scope>
    <source>
        <strain evidence="2">ATCC 38472_TT</strain>
    </source>
</reference>
<feature type="compositionally biased region" description="Low complexity" evidence="1">
    <location>
        <begin position="52"/>
        <end position="62"/>
    </location>
</feature>
<organism evidence="2 3">
    <name type="scientific">Pythium oligandrum</name>
    <name type="common">Mycoparasitic fungus</name>
    <dbReference type="NCBI Taxonomy" id="41045"/>
    <lineage>
        <taxon>Eukaryota</taxon>
        <taxon>Sar</taxon>
        <taxon>Stramenopiles</taxon>
        <taxon>Oomycota</taxon>
        <taxon>Peronosporomycetes</taxon>
        <taxon>Pythiales</taxon>
        <taxon>Pythiaceae</taxon>
        <taxon>Pythium</taxon>
    </lineage>
</organism>
<feature type="compositionally biased region" description="Low complexity" evidence="1">
    <location>
        <begin position="36"/>
        <end position="45"/>
    </location>
</feature>
<dbReference type="EMBL" id="SPLM01000038">
    <property type="protein sequence ID" value="TMW65093.1"/>
    <property type="molecule type" value="Genomic_DNA"/>
</dbReference>
<dbReference type="OrthoDB" id="149587at2759"/>
<feature type="region of interest" description="Disordered" evidence="1">
    <location>
        <begin position="36"/>
        <end position="62"/>
    </location>
</feature>
<comment type="caution">
    <text evidence="2">The sequence shown here is derived from an EMBL/GenBank/DDBJ whole genome shotgun (WGS) entry which is preliminary data.</text>
</comment>
<dbReference type="AlphaFoldDB" id="A0A8K1CML9"/>
<name>A0A8K1CML9_PYTOL</name>
<evidence type="ECO:0000313" key="2">
    <source>
        <dbReference type="EMBL" id="TMW65093.1"/>
    </source>
</evidence>
<evidence type="ECO:0008006" key="4">
    <source>
        <dbReference type="Google" id="ProtNLM"/>
    </source>
</evidence>
<proteinExistence type="predicted"/>
<evidence type="ECO:0000313" key="3">
    <source>
        <dbReference type="Proteomes" id="UP000794436"/>
    </source>
</evidence>
<gene>
    <name evidence="2" type="ORF">Poli38472_009260</name>
</gene>
<dbReference type="Proteomes" id="UP000794436">
    <property type="component" value="Unassembled WGS sequence"/>
</dbReference>
<sequence length="230" mass="25622">MSCFRRTQSVTSAPTTKRSSTLTGFVRLETSSVANLSLSPSSQHSTSRKRSTSTGSNSSSSSKAMGARWLYAVLSRGTLRCYARRADVKLQNPPVCEMELDLTPTPENPKAFGFDHECLYVRCQKDDSVVAIRLHEIDKVKNWVTGLYYQALAASATMPMSSSPRGSRSKSVTFVEVPEVSILPETPEVVDKSELYYSKQDYADFLQRWKEDMMDGNQSASVLRLCETCK</sequence>